<name>A0A4Y9M6B7_9BRAD</name>
<accession>A0A4Y9M6B7</accession>
<dbReference type="OrthoDB" id="8228929at2"/>
<dbReference type="EMBL" id="SPQT01000001">
    <property type="protein sequence ID" value="TFV50665.1"/>
    <property type="molecule type" value="Genomic_DNA"/>
</dbReference>
<comment type="caution">
    <text evidence="1">The sequence shown here is derived from an EMBL/GenBank/DDBJ whole genome shotgun (WGS) entry which is preliminary data.</text>
</comment>
<dbReference type="RefSeq" id="WP_135172472.1">
    <property type="nucleotide sequence ID" value="NZ_SPQT01000001.1"/>
</dbReference>
<evidence type="ECO:0000313" key="2">
    <source>
        <dbReference type="Proteomes" id="UP000297966"/>
    </source>
</evidence>
<dbReference type="AlphaFoldDB" id="A0A4Y9M6B7"/>
<proteinExistence type="predicted"/>
<gene>
    <name evidence="1" type="ORF">E4K65_00735</name>
</gene>
<dbReference type="Proteomes" id="UP000297966">
    <property type="component" value="Unassembled WGS sequence"/>
</dbReference>
<keyword evidence="2" id="KW-1185">Reference proteome</keyword>
<sequence>MDHIRRNLLKAAGLFATSRAWANDQPSIQRGAGMQPSSVKPRHVLCFLGKDESLLHPPEAAARTIADFGFEIDRTYSQARPDPHMERSFGVCWDRVFPKAWSATDEAAVADHKSVLYVLSPPMEQQKTVAYSAAALRIVEEMIEAGATAVKGESAGVAHGLDRWRQLAGQARKGASTGQDLAVTLAVAKACRLAFAKRPLGGDRYNETVGYQLVGLPEIYVAKSRGNEWAAVMLMEELANAMAERGIEATLRDHKLTLTREQDYAEDDFKFNPYGIIRVEA</sequence>
<reference evidence="1 2" key="1">
    <citation type="submission" date="2019-03" db="EMBL/GenBank/DDBJ databases">
        <title>Bradyrhizobium diversity isolated from nodules of Chamaecrista fasciculata.</title>
        <authorList>
            <person name="Klepa M.S."/>
            <person name="Urquiaga M.O."/>
            <person name="Hungria M."/>
            <person name="Delamuta J.R."/>
        </authorList>
    </citation>
    <scope>NUCLEOTIDE SEQUENCE [LARGE SCALE GENOMIC DNA]</scope>
    <source>
        <strain evidence="1 2">CNPSo 3448</strain>
    </source>
</reference>
<organism evidence="1 2">
    <name type="scientific">Bradyrhizobium niftali</name>
    <dbReference type="NCBI Taxonomy" id="2560055"/>
    <lineage>
        <taxon>Bacteria</taxon>
        <taxon>Pseudomonadati</taxon>
        <taxon>Pseudomonadota</taxon>
        <taxon>Alphaproteobacteria</taxon>
        <taxon>Hyphomicrobiales</taxon>
        <taxon>Nitrobacteraceae</taxon>
        <taxon>Bradyrhizobium</taxon>
    </lineage>
</organism>
<evidence type="ECO:0000313" key="1">
    <source>
        <dbReference type="EMBL" id="TFV50665.1"/>
    </source>
</evidence>
<evidence type="ECO:0008006" key="3">
    <source>
        <dbReference type="Google" id="ProtNLM"/>
    </source>
</evidence>
<protein>
    <recommendedName>
        <fullName evidence="3">DUF4261 domain-containing protein</fullName>
    </recommendedName>
</protein>